<dbReference type="PANTHER" id="PTHR34580">
    <property type="match status" value="1"/>
</dbReference>
<dbReference type="AlphaFoldDB" id="A0A3A1YM11"/>
<gene>
    <name evidence="3" type="ORF">CKY20_04195</name>
</gene>
<protein>
    <submittedName>
        <fullName evidence="3">WYL domain-containing protein</fullName>
    </submittedName>
</protein>
<dbReference type="EMBL" id="NSDI01000003">
    <property type="protein sequence ID" value="RIY37294.1"/>
    <property type="molecule type" value="Genomic_DNA"/>
</dbReference>
<feature type="domain" description="WYL" evidence="1">
    <location>
        <begin position="117"/>
        <end position="185"/>
    </location>
</feature>
<evidence type="ECO:0000259" key="1">
    <source>
        <dbReference type="Pfam" id="PF13280"/>
    </source>
</evidence>
<evidence type="ECO:0000313" key="4">
    <source>
        <dbReference type="Proteomes" id="UP000265497"/>
    </source>
</evidence>
<dbReference type="PANTHER" id="PTHR34580:SF9">
    <property type="entry name" value="SLL5097 PROTEIN"/>
    <property type="match status" value="1"/>
</dbReference>
<accession>A0A3A1YM11</accession>
<dbReference type="Pfam" id="PF13280">
    <property type="entry name" value="WYL"/>
    <property type="match status" value="1"/>
</dbReference>
<reference evidence="3 4" key="1">
    <citation type="submission" date="2017-08" db="EMBL/GenBank/DDBJ databases">
        <title>Capnocytophaga canis 17-158 assembly.</title>
        <authorList>
            <person name="Gulvik C.A."/>
        </authorList>
    </citation>
    <scope>NUCLEOTIDE SEQUENCE [LARGE SCALE GENOMIC DNA]</scope>
    <source>
        <strain evidence="3 4">17-158</strain>
    </source>
</reference>
<dbReference type="PROSITE" id="PS52050">
    <property type="entry name" value="WYL"/>
    <property type="match status" value="1"/>
</dbReference>
<dbReference type="InterPro" id="IPR057727">
    <property type="entry name" value="WCX_dom"/>
</dbReference>
<comment type="caution">
    <text evidence="3">The sequence shown here is derived from an EMBL/GenBank/DDBJ whole genome shotgun (WGS) entry which is preliminary data.</text>
</comment>
<organism evidence="3 4">
    <name type="scientific">Capnocytophaga canis</name>
    <dbReference type="NCBI Taxonomy" id="1848903"/>
    <lineage>
        <taxon>Bacteria</taxon>
        <taxon>Pseudomonadati</taxon>
        <taxon>Bacteroidota</taxon>
        <taxon>Flavobacteriia</taxon>
        <taxon>Flavobacteriales</taxon>
        <taxon>Flavobacteriaceae</taxon>
        <taxon>Capnocytophaga</taxon>
    </lineage>
</organism>
<dbReference type="InterPro" id="IPR051534">
    <property type="entry name" value="CBASS_pafABC_assoc_protein"/>
</dbReference>
<sequence>MKQDTLNKQIWLIETILQQDGITLKEIKEKWLKSYLNDEQKDFNRSTFNRYRNIIEDIFGISIICQNSKYYIDNKEDIQNNILKKWILNSFTISNFLQEWKSLYHRISLEDIPSGREYLRDIMEAMKQNEQISISYQRFQNDVTKHYVLAPYGVKIFKQRWYVVGFCSELKDIRIFGLDRILKLQRTTEKFKFPTDFNLELFFSSSFGVFTDKQIERVVLKTNEEKTKYLKSLPLHHSQKEVKTEDNHTIFEYFLRPTYDFRQEILSHGAEIEVISPNWFREEIQQIVAEMYSSYK</sequence>
<evidence type="ECO:0000313" key="3">
    <source>
        <dbReference type="EMBL" id="RIY37294.1"/>
    </source>
</evidence>
<proteinExistence type="predicted"/>
<dbReference type="Proteomes" id="UP000265497">
    <property type="component" value="Unassembled WGS sequence"/>
</dbReference>
<feature type="domain" description="WCX" evidence="2">
    <location>
        <begin position="216"/>
        <end position="291"/>
    </location>
</feature>
<dbReference type="InterPro" id="IPR026881">
    <property type="entry name" value="WYL_dom"/>
</dbReference>
<dbReference type="Pfam" id="PF25583">
    <property type="entry name" value="WCX"/>
    <property type="match status" value="1"/>
</dbReference>
<evidence type="ECO:0000259" key="2">
    <source>
        <dbReference type="Pfam" id="PF25583"/>
    </source>
</evidence>
<dbReference type="RefSeq" id="WP_119652351.1">
    <property type="nucleotide sequence ID" value="NZ_NSDI01000003.1"/>
</dbReference>
<name>A0A3A1YM11_9FLAO</name>